<name>A0ACC0UIK7_9AGAM</name>
<gene>
    <name evidence="1" type="ORF">F5148DRAFT_1281234</name>
</gene>
<protein>
    <submittedName>
        <fullName evidence="1">Uncharacterized protein</fullName>
    </submittedName>
</protein>
<organism evidence="1 2">
    <name type="scientific">Russula earlei</name>
    <dbReference type="NCBI Taxonomy" id="71964"/>
    <lineage>
        <taxon>Eukaryota</taxon>
        <taxon>Fungi</taxon>
        <taxon>Dikarya</taxon>
        <taxon>Basidiomycota</taxon>
        <taxon>Agaricomycotina</taxon>
        <taxon>Agaricomycetes</taxon>
        <taxon>Russulales</taxon>
        <taxon>Russulaceae</taxon>
        <taxon>Russula</taxon>
    </lineage>
</organism>
<evidence type="ECO:0000313" key="2">
    <source>
        <dbReference type="Proteomes" id="UP001207468"/>
    </source>
</evidence>
<evidence type="ECO:0000313" key="1">
    <source>
        <dbReference type="EMBL" id="KAI9511066.1"/>
    </source>
</evidence>
<keyword evidence="2" id="KW-1185">Reference proteome</keyword>
<reference evidence="1" key="1">
    <citation type="submission" date="2021-03" db="EMBL/GenBank/DDBJ databases">
        <title>Evolutionary priming and transition to the ectomycorrhizal habit in an iconic lineage of mushroom-forming fungi: is preadaptation a requirement?</title>
        <authorList>
            <consortium name="DOE Joint Genome Institute"/>
            <person name="Looney B.P."/>
            <person name="Miyauchi S."/>
            <person name="Morin E."/>
            <person name="Drula E."/>
            <person name="Courty P.E."/>
            <person name="Chicoki N."/>
            <person name="Fauchery L."/>
            <person name="Kohler A."/>
            <person name="Kuo A."/>
            <person name="LaButti K."/>
            <person name="Pangilinan J."/>
            <person name="Lipzen A."/>
            <person name="Riley R."/>
            <person name="Andreopoulos W."/>
            <person name="He G."/>
            <person name="Johnson J."/>
            <person name="Barry K.W."/>
            <person name="Grigoriev I.V."/>
            <person name="Nagy L."/>
            <person name="Hibbett D."/>
            <person name="Henrissat B."/>
            <person name="Matheny P.B."/>
            <person name="Labbe J."/>
            <person name="Martin A.F."/>
        </authorList>
    </citation>
    <scope>NUCLEOTIDE SEQUENCE</scope>
    <source>
        <strain evidence="1">BPL698</strain>
    </source>
</reference>
<sequence length="298" mass="33974">MVDLVANASPSDAFVFYYAGHCVKSDDDKHVCAYKPNICIQGSDQVIVKDIVTCDDEKISGSDVRAHLVNSLPQGSRLTAVIDACHSGLLLDLDHYNCKCIIRRRCQSYSERKKPVKVVSPKRRHTHTDQDWLMRNDPQLRAAFRRAAMKMLAGRAVATARDEAEQCQEGQLRIYPAFSLREISLSACAHNERTWEDSKRKGKGMTVKLIKILRKNPSVQVGDLNEQLKRSLSKLAFKRVRKARRAFRELDETISLKRREKLSIKYRDLLDYREQTAQIGSLILLSVDRPCLYITGLV</sequence>
<dbReference type="Proteomes" id="UP001207468">
    <property type="component" value="Unassembled WGS sequence"/>
</dbReference>
<proteinExistence type="predicted"/>
<comment type="caution">
    <text evidence="1">The sequence shown here is derived from an EMBL/GenBank/DDBJ whole genome shotgun (WGS) entry which is preliminary data.</text>
</comment>
<accession>A0ACC0UIK7</accession>
<dbReference type="EMBL" id="JAGFNK010000028">
    <property type="protein sequence ID" value="KAI9511066.1"/>
    <property type="molecule type" value="Genomic_DNA"/>
</dbReference>